<dbReference type="InterPro" id="IPR009929">
    <property type="entry name" value="T3SS_YscO"/>
</dbReference>
<gene>
    <name evidence="2" type="ORF">EOE48_28295</name>
</gene>
<keyword evidence="3" id="KW-1185">Reference proteome</keyword>
<protein>
    <submittedName>
        <fullName evidence="2">Uncharacterized protein</fullName>
    </submittedName>
</protein>
<sequence length="159" mass="17514">MIGQMTVLLRLKRLKEEQALRALQAKRREVAAAEEALAQAKAAVAASAASLPAREDAIYAAILYRVVDPDDLEETRGAVEALRREHLRLVDAAERAAYVLHRLAEELAERAEAHRRAARTTEKYDLVRGDLVAVADAAAAVAEENEVDEMFGSRRQEVA</sequence>
<reference evidence="2 3" key="1">
    <citation type="submission" date="2019-01" db="EMBL/GenBank/DDBJ databases">
        <authorList>
            <person name="Chen W.-M."/>
        </authorList>
    </citation>
    <scope>NUCLEOTIDE SEQUENCE [LARGE SCALE GENOMIC DNA]</scope>
    <source>
        <strain evidence="2 3">TER-1</strain>
    </source>
</reference>
<feature type="coiled-coil region" evidence="1">
    <location>
        <begin position="16"/>
        <end position="43"/>
    </location>
</feature>
<keyword evidence="1" id="KW-0175">Coiled coil</keyword>
<name>A0A3S2V2S9_9HYPH</name>
<comment type="caution">
    <text evidence="2">The sequence shown here is derived from an EMBL/GenBank/DDBJ whole genome shotgun (WGS) entry which is preliminary data.</text>
</comment>
<dbReference type="OrthoDB" id="8447052at2"/>
<dbReference type="InterPro" id="IPR053716">
    <property type="entry name" value="Flag_assembly_chemotaxis_eff"/>
</dbReference>
<evidence type="ECO:0000313" key="2">
    <source>
        <dbReference type="EMBL" id="RVU11952.1"/>
    </source>
</evidence>
<dbReference type="AlphaFoldDB" id="A0A3S2V2S9"/>
<dbReference type="EMBL" id="SACP01000066">
    <property type="protein sequence ID" value="RVU11952.1"/>
    <property type="molecule type" value="Genomic_DNA"/>
</dbReference>
<evidence type="ECO:0000256" key="1">
    <source>
        <dbReference type="SAM" id="Coils"/>
    </source>
</evidence>
<evidence type="ECO:0000313" key="3">
    <source>
        <dbReference type="Proteomes" id="UP000286997"/>
    </source>
</evidence>
<proteinExistence type="predicted"/>
<dbReference type="Gene3D" id="1.10.287.1700">
    <property type="match status" value="1"/>
</dbReference>
<accession>A0A3S2V2S9</accession>
<organism evidence="2 3">
    <name type="scientific">Methylobacterium oryzihabitans</name>
    <dbReference type="NCBI Taxonomy" id="2499852"/>
    <lineage>
        <taxon>Bacteria</taxon>
        <taxon>Pseudomonadati</taxon>
        <taxon>Pseudomonadota</taxon>
        <taxon>Alphaproteobacteria</taxon>
        <taxon>Hyphomicrobiales</taxon>
        <taxon>Methylobacteriaceae</taxon>
        <taxon>Methylobacterium</taxon>
    </lineage>
</organism>
<dbReference type="RefSeq" id="WP_127734205.1">
    <property type="nucleotide sequence ID" value="NZ_SACP01000066.1"/>
</dbReference>
<dbReference type="Proteomes" id="UP000286997">
    <property type="component" value="Unassembled WGS sequence"/>
</dbReference>
<dbReference type="Pfam" id="PF07321">
    <property type="entry name" value="YscO"/>
    <property type="match status" value="1"/>
</dbReference>